<reference evidence="2 3" key="1">
    <citation type="submission" date="2019-07" db="EMBL/GenBank/DDBJ databases">
        <title>Whole genome shotgun sequence of Rhodospirillum oryzae NBRC 107573.</title>
        <authorList>
            <person name="Hosoyama A."/>
            <person name="Uohara A."/>
            <person name="Ohji S."/>
            <person name="Ichikawa N."/>
        </authorList>
    </citation>
    <scope>NUCLEOTIDE SEQUENCE [LARGE SCALE GENOMIC DNA]</scope>
    <source>
        <strain evidence="2 3">NBRC 107573</strain>
    </source>
</reference>
<evidence type="ECO:0000256" key="1">
    <source>
        <dbReference type="SAM" id="MobiDB-lite"/>
    </source>
</evidence>
<dbReference type="RefSeq" id="WP_147164023.1">
    <property type="nucleotide sequence ID" value="NZ_BJZO01000056.1"/>
</dbReference>
<evidence type="ECO:0000313" key="3">
    <source>
        <dbReference type="Proteomes" id="UP000321567"/>
    </source>
</evidence>
<name>A0A512H967_9PROT</name>
<protein>
    <submittedName>
        <fullName evidence="2">CRISPR-associated protein Cse1</fullName>
    </submittedName>
</protein>
<feature type="compositionally biased region" description="Basic and acidic residues" evidence="1">
    <location>
        <begin position="523"/>
        <end position="541"/>
    </location>
</feature>
<accession>A0A512H967</accession>
<comment type="caution">
    <text evidence="2">The sequence shown here is derived from an EMBL/GenBank/DDBJ whole genome shotgun (WGS) entry which is preliminary data.</text>
</comment>
<feature type="region of interest" description="Disordered" evidence="1">
    <location>
        <begin position="518"/>
        <end position="541"/>
    </location>
</feature>
<proteinExistence type="predicted"/>
<gene>
    <name evidence="2" type="ORF">ROR02_21370</name>
</gene>
<keyword evidence="3" id="KW-1185">Reference proteome</keyword>
<dbReference type="OrthoDB" id="5450902at2"/>
<dbReference type="AlphaFoldDB" id="A0A512H967"/>
<organism evidence="2 3">
    <name type="scientific">Pararhodospirillum oryzae</name>
    <dbReference type="NCBI Taxonomy" id="478448"/>
    <lineage>
        <taxon>Bacteria</taxon>
        <taxon>Pseudomonadati</taxon>
        <taxon>Pseudomonadota</taxon>
        <taxon>Alphaproteobacteria</taxon>
        <taxon>Rhodospirillales</taxon>
        <taxon>Rhodospirillaceae</taxon>
        <taxon>Pararhodospirillum</taxon>
    </lineage>
</organism>
<sequence length="541" mass="59065">MTQALFNLLSAPLIRVAPGGRLTLPGVLAALARDDIETFPALRPHQGPAWHMFLVQLAGLALHRAGETTLPAREEAWTSLLRGLTDAFSDDEPWCLVVEDDGKPAFLQPPVPAGMTLAKSVHTPDALDLLITARNHDIKQAIARHGEPDDWLFALVSLQTGEGFSGRDNYGIARMNGGSSSRPMLALAPCPPHAPKTASPRPGAWFCHNVKALLDNRERELDRHAPLDTPDSGGLGLVWLAPWPDGQSLELRALDLWFIEVCRRVRLEIVEGRIIARKGTSKTTRINAKHLSGAVGDPFAPVSRTEGKSFTLSERDFDYRTLCELLLSGDWEVPVLARPGPSDQGTYLLVAAALARGNSKTYGFKSRVLPLAGPIARALGPRRQELHELAKAQIKGIGEIDKVLAFALALAAAGGDKDKVSKEHYAHARARAARDRFDQGADEIFFDHLWARFAAQDQGPDAVKAEEDRFARALIDIAGAVFEAALPALPGHGLFRPRARARARAAFWGRARHAYPDLFPRPPQEETVHDVQQDEAGRELA</sequence>
<evidence type="ECO:0000313" key="2">
    <source>
        <dbReference type="EMBL" id="GEO82006.1"/>
    </source>
</evidence>
<dbReference type="EMBL" id="BJZO01000056">
    <property type="protein sequence ID" value="GEO82006.1"/>
    <property type="molecule type" value="Genomic_DNA"/>
</dbReference>
<dbReference type="Proteomes" id="UP000321567">
    <property type="component" value="Unassembled WGS sequence"/>
</dbReference>